<feature type="domain" description="FAD dependent oxidoreductase" evidence="1">
    <location>
        <begin position="14"/>
        <end position="369"/>
    </location>
</feature>
<dbReference type="PANTHER" id="PTHR13847">
    <property type="entry name" value="SARCOSINE DEHYDROGENASE-RELATED"/>
    <property type="match status" value="1"/>
</dbReference>
<sequence>MFSYWETKHFFEYDLIVVGSGFVGLSTAIHYKEKHPKANVLVVERGVFPTGASTKNAGFACFGSLTEILDDFWNMTQDEVLALVERRYKGLKSIRKQFGDKNLGYAHTDGYELLEESQLKAVDQMTGVNKLLKSVFKEDVFSQVKSPEKMGFAEQIKVVVKNKFEGELDPGKYMNSLWRLAQNEGVRILTGVSVCEIRKDEGLVLAEDGNGETNLEFKAKKIAICTNAFTKKLLPESDIQPGRGLILLSKPLEFKAPWKGTFHMDKGYVYFRQVDGRLLLGGARNKDFKGEESTDFTVNPKIKSHLDKLAREVIFPGKSIEWDTEWTGIMAFGKIKSPLIQQVGDKTVAAVRLGGMGVAIGWQVGKELSTLLSKM</sequence>
<dbReference type="InterPro" id="IPR036188">
    <property type="entry name" value="FAD/NAD-bd_sf"/>
</dbReference>
<dbReference type="RefSeq" id="WP_092895030.1">
    <property type="nucleotide sequence ID" value="NZ_FOKK01000003.1"/>
</dbReference>
<dbReference type="Proteomes" id="UP000198790">
    <property type="component" value="Unassembled WGS sequence"/>
</dbReference>
<dbReference type="SUPFAM" id="SSF51905">
    <property type="entry name" value="FAD/NAD(P)-binding domain"/>
    <property type="match status" value="1"/>
</dbReference>
<dbReference type="Gene3D" id="3.50.50.60">
    <property type="entry name" value="FAD/NAD(P)-binding domain"/>
    <property type="match status" value="1"/>
</dbReference>
<dbReference type="Pfam" id="PF01266">
    <property type="entry name" value="DAO"/>
    <property type="match status" value="1"/>
</dbReference>
<dbReference type="EMBL" id="FOKK01000003">
    <property type="protein sequence ID" value="SFA98327.1"/>
    <property type="molecule type" value="Genomic_DNA"/>
</dbReference>
<dbReference type="AlphaFoldDB" id="A0A1I0XCB7"/>
<protein>
    <submittedName>
        <fullName evidence="2">Glycine/D-amino acid oxidase</fullName>
    </submittedName>
</protein>
<evidence type="ECO:0000313" key="2">
    <source>
        <dbReference type="EMBL" id="SFA98327.1"/>
    </source>
</evidence>
<keyword evidence="3" id="KW-1185">Reference proteome</keyword>
<reference evidence="2 3" key="1">
    <citation type="submission" date="2016-10" db="EMBL/GenBank/DDBJ databases">
        <authorList>
            <person name="de Groot N.N."/>
        </authorList>
    </citation>
    <scope>NUCLEOTIDE SEQUENCE [LARGE SCALE GENOMIC DNA]</scope>
    <source>
        <strain evidence="2 3">DSM 23399</strain>
    </source>
</reference>
<evidence type="ECO:0000313" key="3">
    <source>
        <dbReference type="Proteomes" id="UP000198790"/>
    </source>
</evidence>
<dbReference type="STRING" id="237018.SAMN04489723_10391"/>
<name>A0A1I0XCB7_9BACT</name>
<dbReference type="InterPro" id="IPR006076">
    <property type="entry name" value="FAD-dep_OxRdtase"/>
</dbReference>
<dbReference type="PANTHER" id="PTHR13847:SF281">
    <property type="entry name" value="FAD DEPENDENT OXIDOREDUCTASE DOMAIN-CONTAINING PROTEIN"/>
    <property type="match status" value="1"/>
</dbReference>
<gene>
    <name evidence="2" type="ORF">SAMN04489723_10391</name>
</gene>
<proteinExistence type="predicted"/>
<dbReference type="GO" id="GO:0005737">
    <property type="term" value="C:cytoplasm"/>
    <property type="evidence" value="ECO:0007669"/>
    <property type="project" value="TreeGrafter"/>
</dbReference>
<evidence type="ECO:0000259" key="1">
    <source>
        <dbReference type="Pfam" id="PF01266"/>
    </source>
</evidence>
<dbReference type="Gene3D" id="3.30.9.10">
    <property type="entry name" value="D-Amino Acid Oxidase, subunit A, domain 2"/>
    <property type="match status" value="1"/>
</dbReference>
<accession>A0A1I0XCB7</accession>
<organism evidence="2 3">
    <name type="scientific">Algoriphagus aquimarinus</name>
    <dbReference type="NCBI Taxonomy" id="237018"/>
    <lineage>
        <taxon>Bacteria</taxon>
        <taxon>Pseudomonadati</taxon>
        <taxon>Bacteroidota</taxon>
        <taxon>Cytophagia</taxon>
        <taxon>Cytophagales</taxon>
        <taxon>Cyclobacteriaceae</taxon>
        <taxon>Algoriphagus</taxon>
    </lineage>
</organism>
<dbReference type="OrthoDB" id="1491488at2"/>